<comment type="caution">
    <text evidence="1">The sequence shown here is derived from an EMBL/GenBank/DDBJ whole genome shotgun (WGS) entry which is preliminary data.</text>
</comment>
<dbReference type="OrthoDB" id="17089at2759"/>
<name>A0A9N8YU04_9GLOM</name>
<evidence type="ECO:0000313" key="2">
    <source>
        <dbReference type="Proteomes" id="UP000789706"/>
    </source>
</evidence>
<dbReference type="Proteomes" id="UP000789706">
    <property type="component" value="Unassembled WGS sequence"/>
</dbReference>
<protein>
    <submittedName>
        <fullName evidence="1">11087_t:CDS:1</fullName>
    </submittedName>
</protein>
<dbReference type="PANTHER" id="PTHR28106">
    <property type="entry name" value="MITOCHONDRIAL ATPASE COMPLEX SUBUNIT ATP10"/>
    <property type="match status" value="1"/>
</dbReference>
<proteinExistence type="predicted"/>
<dbReference type="GO" id="GO:0005743">
    <property type="term" value="C:mitochondrial inner membrane"/>
    <property type="evidence" value="ECO:0007669"/>
    <property type="project" value="TreeGrafter"/>
</dbReference>
<gene>
    <name evidence="1" type="ORF">DEBURN_LOCUS2407</name>
</gene>
<organism evidence="1 2">
    <name type="scientific">Diversispora eburnea</name>
    <dbReference type="NCBI Taxonomy" id="1213867"/>
    <lineage>
        <taxon>Eukaryota</taxon>
        <taxon>Fungi</taxon>
        <taxon>Fungi incertae sedis</taxon>
        <taxon>Mucoromycota</taxon>
        <taxon>Glomeromycotina</taxon>
        <taxon>Glomeromycetes</taxon>
        <taxon>Diversisporales</taxon>
        <taxon>Diversisporaceae</taxon>
        <taxon>Diversispora</taxon>
    </lineage>
</organism>
<dbReference type="PANTHER" id="PTHR28106:SF1">
    <property type="entry name" value="MITOCHONDRIAL ATPASE COMPLEX SUBUNIT ATP10"/>
    <property type="match status" value="1"/>
</dbReference>
<reference evidence="1" key="1">
    <citation type="submission" date="2021-06" db="EMBL/GenBank/DDBJ databases">
        <authorList>
            <person name="Kallberg Y."/>
            <person name="Tangrot J."/>
            <person name="Rosling A."/>
        </authorList>
    </citation>
    <scope>NUCLEOTIDE SEQUENCE</scope>
    <source>
        <strain evidence="1">AZ414A</strain>
    </source>
</reference>
<dbReference type="AlphaFoldDB" id="A0A9N8YU04"/>
<keyword evidence="2" id="KW-1185">Reference proteome</keyword>
<dbReference type="InterPro" id="IPR007849">
    <property type="entry name" value="ATP10"/>
</dbReference>
<sequence>MLSRKRYFANFQKKKIINFNNLFDLTQKYNFTNTVCHNNHNNEIITTKTENAKLRILGVAKSPKSLIPPKKLELSERFSNIFSAEKNKEKREELLKKYKTSYWKDFNELRANGEKLWEADTELVNAEKALYMPNIKARTLNRPIIDTTDLLEGHVSLVSIVFNQFGENHTKTFINPFLQEFFNHDKIQLIQVNIEMNFAKSLLLRLLIPYIKRTIPVSQHVCLF</sequence>
<evidence type="ECO:0000313" key="1">
    <source>
        <dbReference type="EMBL" id="CAG8455765.1"/>
    </source>
</evidence>
<accession>A0A9N8YU04</accession>
<dbReference type="Pfam" id="PF05176">
    <property type="entry name" value="ATP-synt_10"/>
    <property type="match status" value="1"/>
</dbReference>
<dbReference type="GO" id="GO:0033615">
    <property type="term" value="P:mitochondrial proton-transporting ATP synthase complex assembly"/>
    <property type="evidence" value="ECO:0007669"/>
    <property type="project" value="TreeGrafter"/>
</dbReference>
<dbReference type="EMBL" id="CAJVPK010000131">
    <property type="protein sequence ID" value="CAG8455765.1"/>
    <property type="molecule type" value="Genomic_DNA"/>
</dbReference>